<name>A0A5B6VQB8_9ROSI</name>
<keyword evidence="3" id="KW-1185">Reference proteome</keyword>
<feature type="region of interest" description="Disordered" evidence="1">
    <location>
        <begin position="76"/>
        <end position="97"/>
    </location>
</feature>
<organism evidence="2 3">
    <name type="scientific">Gossypium australe</name>
    <dbReference type="NCBI Taxonomy" id="47621"/>
    <lineage>
        <taxon>Eukaryota</taxon>
        <taxon>Viridiplantae</taxon>
        <taxon>Streptophyta</taxon>
        <taxon>Embryophyta</taxon>
        <taxon>Tracheophyta</taxon>
        <taxon>Spermatophyta</taxon>
        <taxon>Magnoliopsida</taxon>
        <taxon>eudicotyledons</taxon>
        <taxon>Gunneridae</taxon>
        <taxon>Pentapetalae</taxon>
        <taxon>rosids</taxon>
        <taxon>malvids</taxon>
        <taxon>Malvales</taxon>
        <taxon>Malvaceae</taxon>
        <taxon>Malvoideae</taxon>
        <taxon>Gossypium</taxon>
    </lineage>
</organism>
<dbReference type="AlphaFoldDB" id="A0A5B6VQB8"/>
<sequence length="97" mass="10223">MWSRGVHCQTRAAVVARVGGATAEALRGLGFFFLSENDKSGLGPGLINSGRPKSNWFVVRLSSAKVRVGGVSGESGFEFASSSLPLSAPQREGKKKQ</sequence>
<evidence type="ECO:0000313" key="2">
    <source>
        <dbReference type="EMBL" id="KAA3471321.1"/>
    </source>
</evidence>
<reference evidence="3" key="1">
    <citation type="journal article" date="2019" name="Plant Biotechnol. J.">
        <title>Genome sequencing of the Australian wild diploid species Gossypium australe highlights disease resistance and delayed gland morphogenesis.</title>
        <authorList>
            <person name="Cai Y."/>
            <person name="Cai X."/>
            <person name="Wang Q."/>
            <person name="Wang P."/>
            <person name="Zhang Y."/>
            <person name="Cai C."/>
            <person name="Xu Y."/>
            <person name="Wang K."/>
            <person name="Zhou Z."/>
            <person name="Wang C."/>
            <person name="Geng S."/>
            <person name="Li B."/>
            <person name="Dong Q."/>
            <person name="Hou Y."/>
            <person name="Wang H."/>
            <person name="Ai P."/>
            <person name="Liu Z."/>
            <person name="Yi F."/>
            <person name="Sun M."/>
            <person name="An G."/>
            <person name="Cheng J."/>
            <person name="Zhang Y."/>
            <person name="Shi Q."/>
            <person name="Xie Y."/>
            <person name="Shi X."/>
            <person name="Chang Y."/>
            <person name="Huang F."/>
            <person name="Chen Y."/>
            <person name="Hong S."/>
            <person name="Mi L."/>
            <person name="Sun Q."/>
            <person name="Zhang L."/>
            <person name="Zhou B."/>
            <person name="Peng R."/>
            <person name="Zhang X."/>
            <person name="Liu F."/>
        </authorList>
    </citation>
    <scope>NUCLEOTIDE SEQUENCE [LARGE SCALE GENOMIC DNA]</scope>
    <source>
        <strain evidence="3">cv. PA1801</strain>
    </source>
</reference>
<proteinExistence type="predicted"/>
<evidence type="ECO:0000256" key="1">
    <source>
        <dbReference type="SAM" id="MobiDB-lite"/>
    </source>
</evidence>
<gene>
    <name evidence="2" type="ORF">EPI10_016956</name>
</gene>
<dbReference type="Proteomes" id="UP000325315">
    <property type="component" value="Unassembled WGS sequence"/>
</dbReference>
<protein>
    <submittedName>
        <fullName evidence="2">Uncharacterized protein</fullName>
    </submittedName>
</protein>
<evidence type="ECO:0000313" key="3">
    <source>
        <dbReference type="Proteomes" id="UP000325315"/>
    </source>
</evidence>
<accession>A0A5B6VQB8</accession>
<comment type="caution">
    <text evidence="2">The sequence shown here is derived from an EMBL/GenBank/DDBJ whole genome shotgun (WGS) entry which is preliminary data.</text>
</comment>
<dbReference type="EMBL" id="SMMG02000006">
    <property type="protein sequence ID" value="KAA3471321.1"/>
    <property type="molecule type" value="Genomic_DNA"/>
</dbReference>